<dbReference type="PANTHER" id="PTHR47963">
    <property type="entry name" value="DEAD-BOX ATP-DEPENDENT RNA HELICASE 47, MITOCHONDRIAL"/>
    <property type="match status" value="1"/>
</dbReference>
<proteinExistence type="inferred from homology"/>
<dbReference type="SMART" id="SM00487">
    <property type="entry name" value="DEXDc"/>
    <property type="match status" value="1"/>
</dbReference>
<feature type="compositionally biased region" description="Basic residues" evidence="7">
    <location>
        <begin position="403"/>
        <end position="417"/>
    </location>
</feature>
<evidence type="ECO:0000256" key="4">
    <source>
        <dbReference type="ARBA" id="ARBA00022840"/>
    </source>
</evidence>
<gene>
    <name evidence="5" type="primary">cshB</name>
    <name evidence="11" type="ORF">HED35_03980</name>
</gene>
<evidence type="ECO:0000259" key="10">
    <source>
        <dbReference type="PROSITE" id="PS51195"/>
    </source>
</evidence>
<dbReference type="GO" id="GO:0016787">
    <property type="term" value="F:hydrolase activity"/>
    <property type="evidence" value="ECO:0007669"/>
    <property type="project" value="UniProtKB-KW"/>
</dbReference>
<name>A0A7X6I2B8_9ENTE</name>
<keyword evidence="3 5" id="KW-0347">Helicase</keyword>
<keyword evidence="2 5" id="KW-0378">Hydrolase</keyword>
<organism evidence="11 12">
    <name type="scientific">Vagococcus fluvialis</name>
    <dbReference type="NCBI Taxonomy" id="2738"/>
    <lineage>
        <taxon>Bacteria</taxon>
        <taxon>Bacillati</taxon>
        <taxon>Bacillota</taxon>
        <taxon>Bacilli</taxon>
        <taxon>Lactobacillales</taxon>
        <taxon>Enterococcaceae</taxon>
        <taxon>Vagococcus</taxon>
    </lineage>
</organism>
<dbReference type="InterPro" id="IPR044742">
    <property type="entry name" value="DEAD/DEAH_RhlB"/>
</dbReference>
<evidence type="ECO:0000256" key="5">
    <source>
        <dbReference type="HAMAP-Rule" id="MF_01494"/>
    </source>
</evidence>
<dbReference type="SUPFAM" id="SSF52540">
    <property type="entry name" value="P-loop containing nucleoside triphosphate hydrolases"/>
    <property type="match status" value="1"/>
</dbReference>
<dbReference type="GO" id="GO:0009409">
    <property type="term" value="P:response to cold"/>
    <property type="evidence" value="ECO:0007669"/>
    <property type="project" value="InterPro"/>
</dbReference>
<keyword evidence="4 5" id="KW-0067">ATP-binding</keyword>
<dbReference type="Proteomes" id="UP000521358">
    <property type="component" value="Unassembled WGS sequence"/>
</dbReference>
<dbReference type="SMART" id="SM00490">
    <property type="entry name" value="HELICc"/>
    <property type="match status" value="1"/>
</dbReference>
<evidence type="ECO:0000313" key="12">
    <source>
        <dbReference type="Proteomes" id="UP000521358"/>
    </source>
</evidence>
<dbReference type="Gene3D" id="3.40.50.300">
    <property type="entry name" value="P-loop containing nucleotide triphosphate hydrolases"/>
    <property type="match status" value="2"/>
</dbReference>
<dbReference type="PROSITE" id="PS51192">
    <property type="entry name" value="HELICASE_ATP_BIND_1"/>
    <property type="match status" value="1"/>
</dbReference>
<dbReference type="GO" id="GO:0005524">
    <property type="term" value="F:ATP binding"/>
    <property type="evidence" value="ECO:0007669"/>
    <property type="project" value="UniProtKB-UniRule"/>
</dbReference>
<dbReference type="PANTHER" id="PTHR47963:SF1">
    <property type="entry name" value="DEAD-BOX ATP-DEPENDENT RNA HELICASE CSHB"/>
    <property type="match status" value="1"/>
</dbReference>
<dbReference type="EMBL" id="JAAVMB010000003">
    <property type="protein sequence ID" value="NKC67236.1"/>
    <property type="molecule type" value="Genomic_DNA"/>
</dbReference>
<feature type="domain" description="Helicase C-terminal" evidence="9">
    <location>
        <begin position="232"/>
        <end position="383"/>
    </location>
</feature>
<evidence type="ECO:0000256" key="1">
    <source>
        <dbReference type="ARBA" id="ARBA00022741"/>
    </source>
</evidence>
<dbReference type="GO" id="GO:0005840">
    <property type="term" value="C:ribosome"/>
    <property type="evidence" value="ECO:0007669"/>
    <property type="project" value="TreeGrafter"/>
</dbReference>
<dbReference type="RefSeq" id="WP_167806488.1">
    <property type="nucleotide sequence ID" value="NZ_JAAVMB010000003.1"/>
</dbReference>
<dbReference type="Pfam" id="PF00271">
    <property type="entry name" value="Helicase_C"/>
    <property type="match status" value="1"/>
</dbReference>
<feature type="domain" description="DEAD-box RNA helicase Q" evidence="10">
    <location>
        <begin position="2"/>
        <end position="30"/>
    </location>
</feature>
<dbReference type="AlphaFoldDB" id="A0A7X6I2B8"/>
<dbReference type="HAMAP" id="MF_01494">
    <property type="entry name" value="DEAD_helicase_CshB"/>
    <property type="match status" value="1"/>
</dbReference>
<comment type="caution">
    <text evidence="11">The sequence shown here is derived from an EMBL/GenBank/DDBJ whole genome shotgun (WGS) entry which is preliminary data.</text>
</comment>
<comment type="catalytic activity">
    <reaction evidence="5">
        <text>ATP + H2O = ADP + phosphate + H(+)</text>
        <dbReference type="Rhea" id="RHEA:13065"/>
        <dbReference type="ChEBI" id="CHEBI:15377"/>
        <dbReference type="ChEBI" id="CHEBI:15378"/>
        <dbReference type="ChEBI" id="CHEBI:30616"/>
        <dbReference type="ChEBI" id="CHEBI:43474"/>
        <dbReference type="ChEBI" id="CHEBI:456216"/>
        <dbReference type="EC" id="3.6.4.13"/>
    </reaction>
</comment>
<feature type="domain" description="Helicase ATP-binding" evidence="8">
    <location>
        <begin position="33"/>
        <end position="206"/>
    </location>
</feature>
<evidence type="ECO:0000256" key="3">
    <source>
        <dbReference type="ARBA" id="ARBA00022806"/>
    </source>
</evidence>
<dbReference type="Pfam" id="PF00270">
    <property type="entry name" value="DEAD"/>
    <property type="match status" value="1"/>
</dbReference>
<keyword evidence="1 5" id="KW-0547">Nucleotide-binding</keyword>
<comment type="subcellular location">
    <subcellularLocation>
        <location evidence="5">Cytoplasm</location>
    </subcellularLocation>
</comment>
<dbReference type="PROSITE" id="PS51194">
    <property type="entry name" value="HELICASE_CTER"/>
    <property type="match status" value="1"/>
</dbReference>
<feature type="compositionally biased region" description="Basic residues" evidence="7">
    <location>
        <begin position="439"/>
        <end position="448"/>
    </location>
</feature>
<dbReference type="InterPro" id="IPR011545">
    <property type="entry name" value="DEAD/DEAH_box_helicase_dom"/>
</dbReference>
<feature type="short sequence motif" description="Q motif" evidence="6">
    <location>
        <begin position="2"/>
        <end position="30"/>
    </location>
</feature>
<accession>A0A7X6I2B8</accession>
<evidence type="ECO:0000256" key="6">
    <source>
        <dbReference type="PROSITE-ProRule" id="PRU00552"/>
    </source>
</evidence>
<dbReference type="InterPro" id="IPR050547">
    <property type="entry name" value="DEAD_box_RNA_helicases"/>
</dbReference>
<reference evidence="11 12" key="1">
    <citation type="submission" date="2020-03" db="EMBL/GenBank/DDBJ databases">
        <title>Bacterial samples isolated from urine from healthy bovine heifers (Gyr breed).</title>
        <authorList>
            <person name="Giannattasio-Ferraz S."/>
            <person name="Maskeri L."/>
            <person name="Penido A."/>
            <person name="Barbosa-Stancioli E.F."/>
            <person name="Putonti C."/>
        </authorList>
    </citation>
    <scope>NUCLEOTIDE SEQUENCE [LARGE SCALE GENOMIC DNA]</scope>
    <source>
        <strain evidence="11 12">UFMG-H7</strain>
    </source>
</reference>
<evidence type="ECO:0000313" key="11">
    <source>
        <dbReference type="EMBL" id="NKC67236.1"/>
    </source>
</evidence>
<dbReference type="EC" id="3.6.4.13" evidence="5"/>
<dbReference type="GO" id="GO:0005829">
    <property type="term" value="C:cytosol"/>
    <property type="evidence" value="ECO:0007669"/>
    <property type="project" value="TreeGrafter"/>
</dbReference>
<keyword evidence="5" id="KW-0346">Stress response</keyword>
<comment type="similarity">
    <text evidence="5">Belongs to the DEAD box helicase family. CshB subfamily.</text>
</comment>
<protein>
    <recommendedName>
        <fullName evidence="5">DEAD-box ATP-dependent RNA helicase CshB</fullName>
        <ecNumber evidence="5">3.6.4.13</ecNumber>
    </recommendedName>
</protein>
<dbReference type="InterPro" id="IPR027417">
    <property type="entry name" value="P-loop_NTPase"/>
</dbReference>
<dbReference type="InterPro" id="IPR001650">
    <property type="entry name" value="Helicase_C-like"/>
</dbReference>
<feature type="region of interest" description="Disordered" evidence="7">
    <location>
        <begin position="378"/>
        <end position="448"/>
    </location>
</feature>
<evidence type="ECO:0000256" key="2">
    <source>
        <dbReference type="ARBA" id="ARBA00022801"/>
    </source>
</evidence>
<evidence type="ECO:0000259" key="9">
    <source>
        <dbReference type="PROSITE" id="PS51194"/>
    </source>
</evidence>
<dbReference type="PROSITE" id="PS51195">
    <property type="entry name" value="Q_MOTIF"/>
    <property type="match status" value="1"/>
</dbReference>
<sequence>MNTFNQFNLKEYITNALEEKGFKEPTEVQKKLIPVIMQGKNVVGQSQTGSGKTHTFLLPMMETINPEKNEVQGIITTPSRELAEQIYQAAIQIAKHSPEEIRVAQYVGGTDKQRQMDKLKSNQPHLVIGTPGRILDLINSNSLKSYTANYFVVDEADMTLDMGFLEDVDQIAATLPKDLQMLVFSATIPVKLQPFLKKYMENPVVEHIKPSSIISDTIDNWVISTKGKDVNNIIYQLLTIGHPYLVMVFANTKQRVDEIATYLKEQGLKVATIHGDIPPRERKRVMKNIQNLDYQFVVATDLAARGIDIEGVSHVINAEIPTDLDFFIHRVGRTGRNGLEGTAITLYAPSDENQLAELEKLGIEFHPKAIHAGEIKDSYHRDRRQKREKSQRQLDTTMIGMVQKKKKKVKPGYKKKINQAISHNEKKKRQLERRQTNRANRKARKEEF</sequence>
<keyword evidence="5" id="KW-0694">RNA-binding</keyword>
<comment type="function">
    <text evidence="5">Probable DEAD-box RNA helicase. May work in conjunction with the cold shock proteins to ensure proper initiation of transcription at low and optimal temperatures.</text>
</comment>
<dbReference type="InterPro" id="IPR014001">
    <property type="entry name" value="Helicase_ATP-bd"/>
</dbReference>
<dbReference type="GO" id="GO:0033592">
    <property type="term" value="F:RNA strand annealing activity"/>
    <property type="evidence" value="ECO:0007669"/>
    <property type="project" value="TreeGrafter"/>
</dbReference>
<evidence type="ECO:0000256" key="7">
    <source>
        <dbReference type="SAM" id="MobiDB-lite"/>
    </source>
</evidence>
<dbReference type="InterPro" id="IPR014014">
    <property type="entry name" value="RNA_helicase_DEAD_Q_motif"/>
</dbReference>
<dbReference type="CDD" id="cd18787">
    <property type="entry name" value="SF2_C_DEAD"/>
    <property type="match status" value="1"/>
</dbReference>
<dbReference type="CDD" id="cd00268">
    <property type="entry name" value="DEADc"/>
    <property type="match status" value="1"/>
</dbReference>
<keyword evidence="5" id="KW-0963">Cytoplasm</keyword>
<dbReference type="InterPro" id="IPR030881">
    <property type="entry name" value="CshB"/>
</dbReference>
<dbReference type="GO" id="GO:0003724">
    <property type="term" value="F:RNA helicase activity"/>
    <property type="evidence" value="ECO:0007669"/>
    <property type="project" value="UniProtKB-UniRule"/>
</dbReference>
<evidence type="ECO:0000259" key="8">
    <source>
        <dbReference type="PROSITE" id="PS51192"/>
    </source>
</evidence>
<dbReference type="GO" id="GO:0006401">
    <property type="term" value="P:RNA catabolic process"/>
    <property type="evidence" value="ECO:0007669"/>
    <property type="project" value="UniProtKB-UniRule"/>
</dbReference>